<keyword evidence="2" id="KW-1185">Reference proteome</keyword>
<evidence type="ECO:0000313" key="2">
    <source>
        <dbReference type="Proteomes" id="UP000356253"/>
    </source>
</evidence>
<organism evidence="1 2">
    <name type="scientific">Mesonia oceanica</name>
    <dbReference type="NCBI Taxonomy" id="2687242"/>
    <lineage>
        <taxon>Bacteria</taxon>
        <taxon>Pseudomonadati</taxon>
        <taxon>Bacteroidota</taxon>
        <taxon>Flavobacteriia</taxon>
        <taxon>Flavobacteriales</taxon>
        <taxon>Flavobacteriaceae</taxon>
        <taxon>Mesonia</taxon>
    </lineage>
</organism>
<dbReference type="EC" id="2.5.1.3" evidence="1"/>
<dbReference type="EMBL" id="CABVMM010000002">
    <property type="protein sequence ID" value="VVU99494.1"/>
    <property type="molecule type" value="Genomic_DNA"/>
</dbReference>
<gene>
    <name evidence="1" type="primary">thiE_1</name>
    <name evidence="1" type="ORF">FVB9532_00748</name>
</gene>
<evidence type="ECO:0000313" key="1">
    <source>
        <dbReference type="EMBL" id="VVU99494.1"/>
    </source>
</evidence>
<keyword evidence="1" id="KW-0808">Transferase</keyword>
<reference evidence="1" key="1">
    <citation type="submission" date="2019-09" db="EMBL/GenBank/DDBJ databases">
        <authorList>
            <person name="Rodrigo-Torres L."/>
            <person name="Arahal R. D."/>
            <person name="Lucena T."/>
        </authorList>
    </citation>
    <scope>NUCLEOTIDE SEQUENCE</scope>
    <source>
        <strain evidence="1">ISS653</strain>
    </source>
</reference>
<comment type="caution">
    <text evidence="1">The sequence shown here is derived from an EMBL/GenBank/DDBJ whole genome shotgun (WGS) entry which is preliminary data.</text>
</comment>
<protein>
    <submittedName>
        <fullName evidence="1">Thiamine-phosphate synthase</fullName>
        <ecNumber evidence="1">2.5.1.3</ecNumber>
    </submittedName>
</protein>
<dbReference type="Proteomes" id="UP000356253">
    <property type="component" value="Unassembled WGS sequence"/>
</dbReference>
<name>A0AC61Y7Y9_9FLAO</name>
<sequence length="211" mass="23562">MIAKLHYLTQGNSPQEHLDHVQKACTSGAEWVQLRLNGLSDKKVLKYAEEAREMTAHFQTRLVLQDHYKIAQQIKADGVHLAHSIASPSSVRKHLYSWQFMGATAHHLAEAEKLLTKELDYLYLGPFKNTNPDSLLKPLALEGYTLILEALSTATPLFAMGEIQLEDVKAILATGISGLAIDEAITKDFNSIKAFHELLQASSTQEQRHSF</sequence>
<proteinExistence type="predicted"/>
<accession>A0AC61Y7Y9</accession>